<accession>A0A6C0DTQ9</accession>
<sequence>MDKHWSGYLNAVGGNPVPQTSMPAPYLTSDPTPGTSGFLDLQVKKPDIQARYDAMSGSWAGVKASDAALSNGLFKTESMPIDKTLPQYTSK</sequence>
<proteinExistence type="predicted"/>
<feature type="region of interest" description="Disordered" evidence="1">
    <location>
        <begin position="1"/>
        <end position="33"/>
    </location>
</feature>
<name>A0A6C0DTQ9_9ZZZZ</name>
<evidence type="ECO:0000313" key="2">
    <source>
        <dbReference type="EMBL" id="QHT18595.1"/>
    </source>
</evidence>
<organism evidence="2">
    <name type="scientific">viral metagenome</name>
    <dbReference type="NCBI Taxonomy" id="1070528"/>
    <lineage>
        <taxon>unclassified sequences</taxon>
        <taxon>metagenomes</taxon>
        <taxon>organismal metagenomes</taxon>
    </lineage>
</organism>
<dbReference type="AlphaFoldDB" id="A0A6C0DTQ9"/>
<reference evidence="2" key="1">
    <citation type="journal article" date="2020" name="Nature">
        <title>Giant virus diversity and host interactions through global metagenomics.</title>
        <authorList>
            <person name="Schulz F."/>
            <person name="Roux S."/>
            <person name="Paez-Espino D."/>
            <person name="Jungbluth S."/>
            <person name="Walsh D.A."/>
            <person name="Denef V.J."/>
            <person name="McMahon K.D."/>
            <person name="Konstantinidis K.T."/>
            <person name="Eloe-Fadrosh E.A."/>
            <person name="Kyrpides N.C."/>
            <person name="Woyke T."/>
        </authorList>
    </citation>
    <scope>NUCLEOTIDE SEQUENCE</scope>
    <source>
        <strain evidence="2">GVMAG-M-3300023174-47</strain>
    </source>
</reference>
<protein>
    <submittedName>
        <fullName evidence="2">Uncharacterized protein</fullName>
    </submittedName>
</protein>
<evidence type="ECO:0000256" key="1">
    <source>
        <dbReference type="SAM" id="MobiDB-lite"/>
    </source>
</evidence>
<dbReference type="EMBL" id="MN739658">
    <property type="protein sequence ID" value="QHT18595.1"/>
    <property type="molecule type" value="Genomic_DNA"/>
</dbReference>